<dbReference type="Pfam" id="PF00067">
    <property type="entry name" value="p450"/>
    <property type="match status" value="1"/>
</dbReference>
<comment type="caution">
    <text evidence="8">The sequence shown here is derived from an EMBL/GenBank/DDBJ whole genome shotgun (WGS) entry which is preliminary data.</text>
</comment>
<dbReference type="FunFam" id="1.10.630.10:FF:000018">
    <property type="entry name" value="Cytochrome P450 monooxygenase"/>
    <property type="match status" value="1"/>
</dbReference>
<dbReference type="InterPro" id="IPR002397">
    <property type="entry name" value="Cyt_P450_B"/>
</dbReference>
<dbReference type="InterPro" id="IPR036396">
    <property type="entry name" value="Cyt_P450_sf"/>
</dbReference>
<accession>A0A3E0GZC4</accession>
<evidence type="ECO:0000256" key="4">
    <source>
        <dbReference type="ARBA" id="ARBA00023002"/>
    </source>
</evidence>
<evidence type="ECO:0000313" key="9">
    <source>
        <dbReference type="Proteomes" id="UP000256269"/>
    </source>
</evidence>
<keyword evidence="6 7" id="KW-0503">Monooxygenase</keyword>
<evidence type="ECO:0000256" key="7">
    <source>
        <dbReference type="RuleBase" id="RU000461"/>
    </source>
</evidence>
<evidence type="ECO:0000256" key="5">
    <source>
        <dbReference type="ARBA" id="ARBA00023004"/>
    </source>
</evidence>
<dbReference type="GO" id="GO:0005506">
    <property type="term" value="F:iron ion binding"/>
    <property type="evidence" value="ECO:0007669"/>
    <property type="project" value="InterPro"/>
</dbReference>
<dbReference type="SUPFAM" id="SSF48264">
    <property type="entry name" value="Cytochrome P450"/>
    <property type="match status" value="1"/>
</dbReference>
<evidence type="ECO:0000256" key="2">
    <source>
        <dbReference type="ARBA" id="ARBA00022617"/>
    </source>
</evidence>
<proteinExistence type="inferred from homology"/>
<evidence type="ECO:0000256" key="1">
    <source>
        <dbReference type="ARBA" id="ARBA00010617"/>
    </source>
</evidence>
<protein>
    <submittedName>
        <fullName evidence="8">Cytochrome P450</fullName>
    </submittedName>
</protein>
<dbReference type="GO" id="GO:0020037">
    <property type="term" value="F:heme binding"/>
    <property type="evidence" value="ECO:0007669"/>
    <property type="project" value="InterPro"/>
</dbReference>
<name>A0A3E0GZC4_9PSEU</name>
<dbReference type="GO" id="GO:0004497">
    <property type="term" value="F:monooxygenase activity"/>
    <property type="evidence" value="ECO:0007669"/>
    <property type="project" value="UniProtKB-KW"/>
</dbReference>
<sequence>MDEVELDKAWIQNPWPRYEEMRKQGPARRVVMPDGVPGWLITDYAEARSLLDDRRLSKDVRRARQFFPPGKLNAYRTRLSEHMLNDDPPNHTRLRKLVNKAFTSRAVSRLRPQIERITDDLLDGIEASDGEVELIEAFAFPLPIAVISELLGVPHADRDRIRDWSRAFISGAPIEPLMVAVDEQTAYLHELIAAKRVTPGEDLLSDLVHVTDDGDRLSEDELVAMAFLLLIAGHETTVNLLATAVYSLLLNPKQEELLRGDPSLLPGAVEEFLRTGSPIHLATIRFATEPVPVGDVEIPAGEFVMISLLAANADEARFEDPHELDITRPMGGHLAFGHGIHYCLGAPLARLEGEIAIGRLLARFPSLRLAVDPSELRWRTSTLVHGLRQLPVIASTGAV</sequence>
<dbReference type="Gene3D" id="1.10.630.10">
    <property type="entry name" value="Cytochrome P450"/>
    <property type="match status" value="1"/>
</dbReference>
<evidence type="ECO:0000256" key="3">
    <source>
        <dbReference type="ARBA" id="ARBA00022723"/>
    </source>
</evidence>
<dbReference type="PRINTS" id="PR00359">
    <property type="entry name" value="BP450"/>
</dbReference>
<comment type="similarity">
    <text evidence="1 7">Belongs to the cytochrome P450 family.</text>
</comment>
<dbReference type="CDD" id="cd11029">
    <property type="entry name" value="CYP107-like"/>
    <property type="match status" value="1"/>
</dbReference>
<gene>
    <name evidence="8" type="ORF">BCF44_118156</name>
</gene>
<dbReference type="AlphaFoldDB" id="A0A3E0GZC4"/>
<dbReference type="PANTHER" id="PTHR46696">
    <property type="entry name" value="P450, PUTATIVE (EUROFUNG)-RELATED"/>
    <property type="match status" value="1"/>
</dbReference>
<keyword evidence="4 7" id="KW-0560">Oxidoreductase</keyword>
<keyword evidence="2 7" id="KW-0349">Heme</keyword>
<dbReference type="Proteomes" id="UP000256269">
    <property type="component" value="Unassembled WGS sequence"/>
</dbReference>
<evidence type="ECO:0000256" key="6">
    <source>
        <dbReference type="ARBA" id="ARBA00023033"/>
    </source>
</evidence>
<keyword evidence="9" id="KW-1185">Reference proteome</keyword>
<keyword evidence="3 7" id="KW-0479">Metal-binding</keyword>
<evidence type="ECO:0000313" key="8">
    <source>
        <dbReference type="EMBL" id="REH35296.1"/>
    </source>
</evidence>
<dbReference type="GO" id="GO:0016705">
    <property type="term" value="F:oxidoreductase activity, acting on paired donors, with incorporation or reduction of molecular oxygen"/>
    <property type="evidence" value="ECO:0007669"/>
    <property type="project" value="InterPro"/>
</dbReference>
<keyword evidence="5 7" id="KW-0408">Iron</keyword>
<dbReference type="PANTHER" id="PTHR46696:SF1">
    <property type="entry name" value="CYTOCHROME P450 YJIB-RELATED"/>
    <property type="match status" value="1"/>
</dbReference>
<dbReference type="InterPro" id="IPR017972">
    <property type="entry name" value="Cyt_P450_CS"/>
</dbReference>
<dbReference type="EMBL" id="QUNO01000018">
    <property type="protein sequence ID" value="REH35296.1"/>
    <property type="molecule type" value="Genomic_DNA"/>
</dbReference>
<dbReference type="PROSITE" id="PS00086">
    <property type="entry name" value="CYTOCHROME_P450"/>
    <property type="match status" value="1"/>
</dbReference>
<reference evidence="8 9" key="1">
    <citation type="submission" date="2018-08" db="EMBL/GenBank/DDBJ databases">
        <title>Genomic Encyclopedia of Archaeal and Bacterial Type Strains, Phase II (KMG-II): from individual species to whole genera.</title>
        <authorList>
            <person name="Goeker M."/>
        </authorList>
    </citation>
    <scope>NUCLEOTIDE SEQUENCE [LARGE SCALE GENOMIC DNA]</scope>
    <source>
        <strain evidence="8 9">DSM 45791</strain>
    </source>
</reference>
<dbReference type="InterPro" id="IPR001128">
    <property type="entry name" value="Cyt_P450"/>
</dbReference>
<organism evidence="8 9">
    <name type="scientific">Kutzneria buriramensis</name>
    <dbReference type="NCBI Taxonomy" id="1045776"/>
    <lineage>
        <taxon>Bacteria</taxon>
        <taxon>Bacillati</taxon>
        <taxon>Actinomycetota</taxon>
        <taxon>Actinomycetes</taxon>
        <taxon>Pseudonocardiales</taxon>
        <taxon>Pseudonocardiaceae</taxon>
        <taxon>Kutzneria</taxon>
    </lineage>
</organism>